<evidence type="ECO:0000313" key="13">
    <source>
        <dbReference type="Proteomes" id="UP000274358"/>
    </source>
</evidence>
<dbReference type="OrthoDB" id="9802426at2"/>
<dbReference type="SUPFAM" id="SSF52172">
    <property type="entry name" value="CheY-like"/>
    <property type="match status" value="1"/>
</dbReference>
<evidence type="ECO:0000256" key="2">
    <source>
        <dbReference type="ARBA" id="ARBA00022490"/>
    </source>
</evidence>
<dbReference type="Gene3D" id="1.10.10.10">
    <property type="entry name" value="Winged helix-like DNA-binding domain superfamily/Winged helix DNA-binding domain"/>
    <property type="match status" value="1"/>
</dbReference>
<evidence type="ECO:0000259" key="11">
    <source>
        <dbReference type="PROSITE" id="PS51755"/>
    </source>
</evidence>
<evidence type="ECO:0000256" key="8">
    <source>
        <dbReference type="PROSITE-ProRule" id="PRU00169"/>
    </source>
</evidence>
<dbReference type="SMART" id="SM00862">
    <property type="entry name" value="Trans_reg_C"/>
    <property type="match status" value="1"/>
</dbReference>
<dbReference type="GO" id="GO:0032993">
    <property type="term" value="C:protein-DNA complex"/>
    <property type="evidence" value="ECO:0007669"/>
    <property type="project" value="TreeGrafter"/>
</dbReference>
<keyword evidence="5" id="KW-0805">Transcription regulation</keyword>
<dbReference type="GO" id="GO:0000156">
    <property type="term" value="F:phosphorelay response regulator activity"/>
    <property type="evidence" value="ECO:0007669"/>
    <property type="project" value="TreeGrafter"/>
</dbReference>
<feature type="domain" description="OmpR/PhoB-type" evidence="11">
    <location>
        <begin position="124"/>
        <end position="218"/>
    </location>
</feature>
<reference evidence="12 13" key="1">
    <citation type="submission" date="2018-12" db="EMBL/GenBank/DDBJ databases">
        <title>Dyella dinghuensis sp. nov. DHOA06 and Dyella choica sp. nov. 4M-K27, isolated from forest soil.</title>
        <authorList>
            <person name="Qiu L.-H."/>
            <person name="Gao Z.-H."/>
        </authorList>
    </citation>
    <scope>NUCLEOTIDE SEQUENCE [LARGE SCALE GENOMIC DNA]</scope>
    <source>
        <strain evidence="12 13">4M-K27</strain>
    </source>
</reference>
<keyword evidence="6 9" id="KW-0238">DNA-binding</keyword>
<dbReference type="GO" id="GO:0000976">
    <property type="term" value="F:transcription cis-regulatory region binding"/>
    <property type="evidence" value="ECO:0007669"/>
    <property type="project" value="TreeGrafter"/>
</dbReference>
<dbReference type="GO" id="GO:0005829">
    <property type="term" value="C:cytosol"/>
    <property type="evidence" value="ECO:0007669"/>
    <property type="project" value="TreeGrafter"/>
</dbReference>
<dbReference type="Proteomes" id="UP000274358">
    <property type="component" value="Unassembled WGS sequence"/>
</dbReference>
<dbReference type="CDD" id="cd00383">
    <property type="entry name" value="trans_reg_C"/>
    <property type="match status" value="1"/>
</dbReference>
<protein>
    <submittedName>
        <fullName evidence="12">Response regulator</fullName>
    </submittedName>
</protein>
<evidence type="ECO:0000256" key="6">
    <source>
        <dbReference type="ARBA" id="ARBA00023125"/>
    </source>
</evidence>
<evidence type="ECO:0000256" key="7">
    <source>
        <dbReference type="ARBA" id="ARBA00023163"/>
    </source>
</evidence>
<dbReference type="Pfam" id="PF00072">
    <property type="entry name" value="Response_reg"/>
    <property type="match status" value="1"/>
</dbReference>
<feature type="modified residue" description="4-aspartylphosphate" evidence="8">
    <location>
        <position position="51"/>
    </location>
</feature>
<dbReference type="PANTHER" id="PTHR48111">
    <property type="entry name" value="REGULATOR OF RPOS"/>
    <property type="match status" value="1"/>
</dbReference>
<comment type="subcellular location">
    <subcellularLocation>
        <location evidence="1">Cytoplasm</location>
    </subcellularLocation>
</comment>
<dbReference type="RefSeq" id="WP_126686089.1">
    <property type="nucleotide sequence ID" value="NZ_RYYV01000015.1"/>
</dbReference>
<feature type="domain" description="Response regulatory" evidence="10">
    <location>
        <begin position="2"/>
        <end position="116"/>
    </location>
</feature>
<dbReference type="EMBL" id="RYYV01000015">
    <property type="protein sequence ID" value="RUL72493.1"/>
    <property type="molecule type" value="Genomic_DNA"/>
</dbReference>
<proteinExistence type="predicted"/>
<dbReference type="Gene3D" id="6.10.250.690">
    <property type="match status" value="1"/>
</dbReference>
<sequence>MHIILVEDDLQLGEAIRQALERLSYAVTWLRDGREALAAMRDQTADLVLLDLGLPTKDGLDVLAEARRSQVNTPVIVMTARDGLEARVRGLDAGADDYLVKPFHLEELSARIRSLTRRAQGLAANRIDVGVISLDIGTCEAEYRGKRVELTRREFSLLRILMERAGRIVRREHLENSLYGLDNAVGSSALEVQIHALRRKLSFDAIRTIRGVGYMIPRDPT</sequence>
<dbReference type="AlphaFoldDB" id="A0A3S0PK67"/>
<dbReference type="SMART" id="SM00448">
    <property type="entry name" value="REC"/>
    <property type="match status" value="1"/>
</dbReference>
<dbReference type="PROSITE" id="PS51755">
    <property type="entry name" value="OMPR_PHOB"/>
    <property type="match status" value="1"/>
</dbReference>
<accession>A0A3S0PK67</accession>
<evidence type="ECO:0000256" key="3">
    <source>
        <dbReference type="ARBA" id="ARBA00022553"/>
    </source>
</evidence>
<dbReference type="InterPro" id="IPR036388">
    <property type="entry name" value="WH-like_DNA-bd_sf"/>
</dbReference>
<evidence type="ECO:0000256" key="9">
    <source>
        <dbReference type="PROSITE-ProRule" id="PRU01091"/>
    </source>
</evidence>
<dbReference type="PROSITE" id="PS50110">
    <property type="entry name" value="RESPONSE_REGULATORY"/>
    <property type="match status" value="1"/>
</dbReference>
<keyword evidence="13" id="KW-1185">Reference proteome</keyword>
<keyword evidence="4" id="KW-0902">Two-component regulatory system</keyword>
<evidence type="ECO:0000313" key="12">
    <source>
        <dbReference type="EMBL" id="RUL72493.1"/>
    </source>
</evidence>
<dbReference type="CDD" id="cd17624">
    <property type="entry name" value="REC_OmpR_PmrA-like"/>
    <property type="match status" value="1"/>
</dbReference>
<evidence type="ECO:0000256" key="5">
    <source>
        <dbReference type="ARBA" id="ARBA00023015"/>
    </source>
</evidence>
<comment type="caution">
    <text evidence="12">The sequence shown here is derived from an EMBL/GenBank/DDBJ whole genome shotgun (WGS) entry which is preliminary data.</text>
</comment>
<dbReference type="GO" id="GO:0006355">
    <property type="term" value="P:regulation of DNA-templated transcription"/>
    <property type="evidence" value="ECO:0007669"/>
    <property type="project" value="InterPro"/>
</dbReference>
<dbReference type="InterPro" id="IPR039420">
    <property type="entry name" value="WalR-like"/>
</dbReference>
<keyword evidence="7" id="KW-0804">Transcription</keyword>
<keyword evidence="2" id="KW-0963">Cytoplasm</keyword>
<evidence type="ECO:0000259" key="10">
    <source>
        <dbReference type="PROSITE" id="PS50110"/>
    </source>
</evidence>
<organism evidence="12 13">
    <name type="scientific">Dyella choica</name>
    <dbReference type="NCBI Taxonomy" id="1927959"/>
    <lineage>
        <taxon>Bacteria</taxon>
        <taxon>Pseudomonadati</taxon>
        <taxon>Pseudomonadota</taxon>
        <taxon>Gammaproteobacteria</taxon>
        <taxon>Lysobacterales</taxon>
        <taxon>Rhodanobacteraceae</taxon>
        <taxon>Dyella</taxon>
    </lineage>
</organism>
<dbReference type="Pfam" id="PF00486">
    <property type="entry name" value="Trans_reg_C"/>
    <property type="match status" value="1"/>
</dbReference>
<evidence type="ECO:0000256" key="1">
    <source>
        <dbReference type="ARBA" id="ARBA00004496"/>
    </source>
</evidence>
<dbReference type="InterPro" id="IPR001867">
    <property type="entry name" value="OmpR/PhoB-type_DNA-bd"/>
</dbReference>
<gene>
    <name evidence="12" type="ORF">EKH80_17590</name>
</gene>
<dbReference type="InterPro" id="IPR001789">
    <property type="entry name" value="Sig_transdc_resp-reg_receiver"/>
</dbReference>
<dbReference type="InterPro" id="IPR011006">
    <property type="entry name" value="CheY-like_superfamily"/>
</dbReference>
<feature type="DNA-binding region" description="OmpR/PhoB-type" evidence="9">
    <location>
        <begin position="124"/>
        <end position="218"/>
    </location>
</feature>
<evidence type="ECO:0000256" key="4">
    <source>
        <dbReference type="ARBA" id="ARBA00023012"/>
    </source>
</evidence>
<keyword evidence="3 8" id="KW-0597">Phosphoprotein</keyword>
<dbReference type="Gene3D" id="3.40.50.2300">
    <property type="match status" value="1"/>
</dbReference>
<dbReference type="PANTHER" id="PTHR48111:SF35">
    <property type="entry name" value="TRANSCRIPTIONAL REGULATORY PROTEIN QSEB"/>
    <property type="match status" value="1"/>
</dbReference>
<name>A0A3S0PK67_9GAMM</name>